<evidence type="ECO:0000256" key="9">
    <source>
        <dbReference type="ARBA" id="ARBA00022989"/>
    </source>
</evidence>
<organism evidence="17 18">
    <name type="scientific">Aristophania vespae</name>
    <dbReference type="NCBI Taxonomy" id="2697033"/>
    <lineage>
        <taxon>Bacteria</taxon>
        <taxon>Pseudomonadati</taxon>
        <taxon>Pseudomonadota</taxon>
        <taxon>Alphaproteobacteria</taxon>
        <taxon>Acetobacterales</taxon>
        <taxon>Acetobacteraceae</taxon>
        <taxon>Aristophania</taxon>
    </lineage>
</organism>
<evidence type="ECO:0000256" key="13">
    <source>
        <dbReference type="SAM" id="MobiDB-lite"/>
    </source>
</evidence>
<evidence type="ECO:0000256" key="14">
    <source>
        <dbReference type="SAM" id="Phobius"/>
    </source>
</evidence>
<evidence type="ECO:0000256" key="7">
    <source>
        <dbReference type="ARBA" id="ARBA00022692"/>
    </source>
</evidence>
<comment type="subcellular location">
    <subcellularLocation>
        <location evidence="1">Cell inner membrane</location>
        <topology evidence="1">Multi-pass membrane protein</topology>
    </subcellularLocation>
    <subcellularLocation>
        <location evidence="12">Membrane</location>
        <topology evidence="12">Multi-pass membrane protein</topology>
    </subcellularLocation>
</comment>
<feature type="domain" description="MotA/TolQ/ExbB proton channel" evidence="16">
    <location>
        <begin position="181"/>
        <end position="307"/>
    </location>
</feature>
<feature type="compositionally biased region" description="Polar residues" evidence="13">
    <location>
        <begin position="52"/>
        <end position="84"/>
    </location>
</feature>
<dbReference type="Proteomes" id="UP000463975">
    <property type="component" value="Chromosome"/>
</dbReference>
<feature type="transmembrane region" description="Helical" evidence="14">
    <location>
        <begin position="277"/>
        <end position="297"/>
    </location>
</feature>
<keyword evidence="5" id="KW-1003">Cell membrane</keyword>
<evidence type="ECO:0000256" key="1">
    <source>
        <dbReference type="ARBA" id="ARBA00004429"/>
    </source>
</evidence>
<evidence type="ECO:0000256" key="5">
    <source>
        <dbReference type="ARBA" id="ARBA00022475"/>
    </source>
</evidence>
<keyword evidence="4 12" id="KW-0813">Transport</keyword>
<dbReference type="InterPro" id="IPR002898">
    <property type="entry name" value="MotA_ExbB_proton_chnl"/>
</dbReference>
<evidence type="ECO:0000256" key="10">
    <source>
        <dbReference type="ARBA" id="ARBA00023136"/>
    </source>
</evidence>
<evidence type="ECO:0000256" key="15">
    <source>
        <dbReference type="SAM" id="SignalP"/>
    </source>
</evidence>
<feature type="transmembrane region" description="Helical" evidence="14">
    <location>
        <begin position="122"/>
        <end position="147"/>
    </location>
</feature>
<reference evidence="17 18" key="1">
    <citation type="submission" date="2020-01" db="EMBL/GenBank/DDBJ databases">
        <title>Genome sequencing of strain KACC 21507.</title>
        <authorList>
            <person name="Heo J."/>
            <person name="Kim S.-J."/>
            <person name="Kim J.-S."/>
            <person name="Hong S.-B."/>
            <person name="Kwon S.-W."/>
        </authorList>
    </citation>
    <scope>NUCLEOTIDE SEQUENCE [LARGE SCALE GENOMIC DNA]</scope>
    <source>
        <strain evidence="17 18">KACC 21507</strain>
    </source>
</reference>
<feature type="region of interest" description="Disordered" evidence="13">
    <location>
        <begin position="52"/>
        <end position="110"/>
    </location>
</feature>
<protein>
    <recommendedName>
        <fullName evidence="3">Biopolymer transport protein ExbB</fullName>
    </recommendedName>
</protein>
<keyword evidence="6" id="KW-0997">Cell inner membrane</keyword>
<sequence length="346" mass="37006">MTRLFCLSARSKFLPARARRYQALALALGVSLSGLAPCAFAQDAAPSQTNYNIQVDSSHPAPISTSSNKQNPEATPPQETTQKQDAAPESAASVALLSDSQTTEAPADNPYGLKALWQNGDMIARIVLLIMAIMAAGTWIIMVVKFIEQARLFQAAREASRSFWNQPSIEEGAHSLKTNSPFRYIAETGLAASAQYKGAVINQINRQAWLELSLRRSVEVISSRLQGGLAFLGTVGSIAPFVGLFGTVWGIYHALTAIGVAGQATLDKVAGPVGESLIMTAIGLATAVPAVLGYNLLVRRNKAAMERTRNFAADMHAVLIGGFRHDAIFSDSHDAPRTTLTPSDRV</sequence>
<gene>
    <name evidence="17" type="ORF">GT348_07390</name>
</gene>
<evidence type="ECO:0000256" key="8">
    <source>
        <dbReference type="ARBA" id="ARBA00022927"/>
    </source>
</evidence>
<evidence type="ECO:0000259" key="16">
    <source>
        <dbReference type="Pfam" id="PF01618"/>
    </source>
</evidence>
<evidence type="ECO:0000256" key="6">
    <source>
        <dbReference type="ARBA" id="ARBA00022519"/>
    </source>
</evidence>
<evidence type="ECO:0000256" key="3">
    <source>
        <dbReference type="ARBA" id="ARBA00022093"/>
    </source>
</evidence>
<keyword evidence="10 14" id="KW-0472">Membrane</keyword>
<feature type="signal peptide" evidence="15">
    <location>
        <begin position="1"/>
        <end position="41"/>
    </location>
</feature>
<dbReference type="GO" id="GO:0005886">
    <property type="term" value="C:plasma membrane"/>
    <property type="evidence" value="ECO:0007669"/>
    <property type="project" value="UniProtKB-SubCell"/>
</dbReference>
<proteinExistence type="inferred from homology"/>
<dbReference type="InterPro" id="IPR050790">
    <property type="entry name" value="ExbB/TolQ_transport"/>
</dbReference>
<evidence type="ECO:0000256" key="2">
    <source>
        <dbReference type="ARBA" id="ARBA00011471"/>
    </source>
</evidence>
<comment type="function">
    <text evidence="11">Involved in the TonB-dependent energy-dependent transport of various receptor-bound substrates. Protects ExbD from proteolytic degradation and functionally stabilizes TonB.</text>
</comment>
<keyword evidence="18" id="KW-1185">Reference proteome</keyword>
<dbReference type="GO" id="GO:0017038">
    <property type="term" value="P:protein import"/>
    <property type="evidence" value="ECO:0007669"/>
    <property type="project" value="TreeGrafter"/>
</dbReference>
<dbReference type="Pfam" id="PF01618">
    <property type="entry name" value="MotA_ExbB"/>
    <property type="match status" value="1"/>
</dbReference>
<evidence type="ECO:0000256" key="12">
    <source>
        <dbReference type="RuleBase" id="RU004057"/>
    </source>
</evidence>
<dbReference type="KEGG" id="bomb:GT348_07390"/>
<accession>A0A6P1NGT0</accession>
<feature type="transmembrane region" description="Helical" evidence="14">
    <location>
        <begin position="229"/>
        <end position="252"/>
    </location>
</feature>
<comment type="subunit">
    <text evidence="2">The accessory proteins ExbB and ExbD seem to form a complex with TonB.</text>
</comment>
<keyword evidence="9 14" id="KW-1133">Transmembrane helix</keyword>
<evidence type="ECO:0000256" key="4">
    <source>
        <dbReference type="ARBA" id="ARBA00022448"/>
    </source>
</evidence>
<keyword evidence="15" id="KW-0732">Signal</keyword>
<evidence type="ECO:0000313" key="18">
    <source>
        <dbReference type="Proteomes" id="UP000463975"/>
    </source>
</evidence>
<dbReference type="PANTHER" id="PTHR30625">
    <property type="entry name" value="PROTEIN TOLQ"/>
    <property type="match status" value="1"/>
</dbReference>
<evidence type="ECO:0000313" key="17">
    <source>
        <dbReference type="EMBL" id="QHI96433.1"/>
    </source>
</evidence>
<keyword evidence="7 14" id="KW-0812">Transmembrane</keyword>
<feature type="chain" id="PRO_5026711311" description="Biopolymer transport protein ExbB" evidence="15">
    <location>
        <begin position="42"/>
        <end position="346"/>
    </location>
</feature>
<dbReference type="AlphaFoldDB" id="A0A6P1NGT0"/>
<dbReference type="PANTHER" id="PTHR30625:SF14">
    <property type="entry name" value="BIOPOLYMER TRANSPORT PROTEIN EXBB"/>
    <property type="match status" value="1"/>
</dbReference>
<dbReference type="EMBL" id="CP047652">
    <property type="protein sequence ID" value="QHI96433.1"/>
    <property type="molecule type" value="Genomic_DNA"/>
</dbReference>
<evidence type="ECO:0000256" key="11">
    <source>
        <dbReference type="ARBA" id="ARBA00024816"/>
    </source>
</evidence>
<name>A0A6P1NGT0_9PROT</name>
<keyword evidence="8 12" id="KW-0653">Protein transport</keyword>
<comment type="similarity">
    <text evidence="12">Belongs to the exbB/tolQ family.</text>
</comment>